<comment type="caution">
    <text evidence="6">The sequence shown here is derived from an EMBL/GenBank/DDBJ whole genome shotgun (WGS) entry which is preliminary data.</text>
</comment>
<dbReference type="AlphaFoldDB" id="A0AAD6QDJ0"/>
<reference evidence="6" key="1">
    <citation type="journal article" date="2023" name="Mol. Ecol. Resour.">
        <title>Chromosome-level genome assembly of a triploid poplar Populus alba 'Berolinensis'.</title>
        <authorList>
            <person name="Chen S."/>
            <person name="Yu Y."/>
            <person name="Wang X."/>
            <person name="Wang S."/>
            <person name="Zhang T."/>
            <person name="Zhou Y."/>
            <person name="He R."/>
            <person name="Meng N."/>
            <person name="Wang Y."/>
            <person name="Liu W."/>
            <person name="Liu Z."/>
            <person name="Liu J."/>
            <person name="Guo Q."/>
            <person name="Huang H."/>
            <person name="Sederoff R.R."/>
            <person name="Wang G."/>
            <person name="Qu G."/>
            <person name="Chen S."/>
        </authorList>
    </citation>
    <scope>NUCLEOTIDE SEQUENCE</scope>
    <source>
        <strain evidence="6">SC-2020</strain>
    </source>
</reference>
<keyword evidence="7" id="KW-1185">Reference proteome</keyword>
<keyword evidence="4" id="KW-0732">Signal</keyword>
<dbReference type="Proteomes" id="UP001164929">
    <property type="component" value="Chromosome 9"/>
</dbReference>
<sequence>MGPVLSSTPINIYLIWYGRWAISQKLLIKDFLYSISPTTVAAKPSRL</sequence>
<keyword evidence="3" id="KW-0964">Secreted</keyword>
<comment type="similarity">
    <text evidence="5">Belongs to the EXORDIUM family.</text>
</comment>
<protein>
    <submittedName>
        <fullName evidence="6">Uncharacterized protein</fullName>
    </submittedName>
</protein>
<proteinExistence type="inferred from homology"/>
<accession>A0AAD6QDJ0</accession>
<keyword evidence="2" id="KW-0052">Apoplast</keyword>
<gene>
    <name evidence="6" type="ORF">NC653_023987</name>
</gene>
<evidence type="ECO:0000313" key="6">
    <source>
        <dbReference type="EMBL" id="KAJ6986258.1"/>
    </source>
</evidence>
<name>A0AAD6QDJ0_9ROSI</name>
<dbReference type="GO" id="GO:0048046">
    <property type="term" value="C:apoplast"/>
    <property type="evidence" value="ECO:0007669"/>
    <property type="project" value="UniProtKB-SubCell"/>
</dbReference>
<evidence type="ECO:0000256" key="4">
    <source>
        <dbReference type="ARBA" id="ARBA00022729"/>
    </source>
</evidence>
<dbReference type="EMBL" id="JAQIZT010000009">
    <property type="protein sequence ID" value="KAJ6986258.1"/>
    <property type="molecule type" value="Genomic_DNA"/>
</dbReference>
<comment type="subcellular location">
    <subcellularLocation>
        <location evidence="1">Secreted</location>
        <location evidence="1">Extracellular space</location>
        <location evidence="1">Apoplast</location>
    </subcellularLocation>
</comment>
<dbReference type="InterPro" id="IPR006766">
    <property type="entry name" value="EXORDIUM-like"/>
</dbReference>
<evidence type="ECO:0000313" key="7">
    <source>
        <dbReference type="Proteomes" id="UP001164929"/>
    </source>
</evidence>
<dbReference type="Pfam" id="PF04674">
    <property type="entry name" value="Phi_1"/>
    <property type="match status" value="1"/>
</dbReference>
<evidence type="ECO:0000256" key="1">
    <source>
        <dbReference type="ARBA" id="ARBA00004271"/>
    </source>
</evidence>
<evidence type="ECO:0000256" key="2">
    <source>
        <dbReference type="ARBA" id="ARBA00022523"/>
    </source>
</evidence>
<evidence type="ECO:0000256" key="3">
    <source>
        <dbReference type="ARBA" id="ARBA00022525"/>
    </source>
</evidence>
<evidence type="ECO:0000256" key="5">
    <source>
        <dbReference type="ARBA" id="ARBA00023591"/>
    </source>
</evidence>
<organism evidence="6 7">
    <name type="scientific">Populus alba x Populus x berolinensis</name>
    <dbReference type="NCBI Taxonomy" id="444605"/>
    <lineage>
        <taxon>Eukaryota</taxon>
        <taxon>Viridiplantae</taxon>
        <taxon>Streptophyta</taxon>
        <taxon>Embryophyta</taxon>
        <taxon>Tracheophyta</taxon>
        <taxon>Spermatophyta</taxon>
        <taxon>Magnoliopsida</taxon>
        <taxon>eudicotyledons</taxon>
        <taxon>Gunneridae</taxon>
        <taxon>Pentapetalae</taxon>
        <taxon>rosids</taxon>
        <taxon>fabids</taxon>
        <taxon>Malpighiales</taxon>
        <taxon>Salicaceae</taxon>
        <taxon>Saliceae</taxon>
        <taxon>Populus</taxon>
    </lineage>
</organism>